<evidence type="ECO:0000313" key="9">
    <source>
        <dbReference type="EMBL" id="OAE48373.1"/>
    </source>
</evidence>
<dbReference type="InterPro" id="IPR041633">
    <property type="entry name" value="Polbeta"/>
</dbReference>
<feature type="domain" description="Polymerase beta nucleotidyltransferase" evidence="8">
    <location>
        <begin position="28"/>
        <end position="75"/>
    </location>
</feature>
<dbReference type="AlphaFoldDB" id="A0A176XFM8"/>
<evidence type="ECO:0000256" key="3">
    <source>
        <dbReference type="ARBA" id="ARBA00035126"/>
    </source>
</evidence>
<accession>A0A176XFM8</accession>
<dbReference type="InterPro" id="IPR024172">
    <property type="entry name" value="AadA/Aad9"/>
</dbReference>
<evidence type="ECO:0000259" key="8">
    <source>
        <dbReference type="Pfam" id="PF18765"/>
    </source>
</evidence>
<name>A0A176XFM8_AGRTU</name>
<dbReference type="Gene3D" id="3.30.460.10">
    <property type="entry name" value="Beta Polymerase, domain 2"/>
    <property type="match status" value="1"/>
</dbReference>
<dbReference type="CDD" id="cd05403">
    <property type="entry name" value="NT_KNTase_like"/>
    <property type="match status" value="1"/>
</dbReference>
<evidence type="ECO:0000256" key="4">
    <source>
        <dbReference type="ARBA" id="ARBA00035252"/>
    </source>
</evidence>
<dbReference type="EC" id="2.7.7.47" evidence="3"/>
<evidence type="ECO:0000313" key="10">
    <source>
        <dbReference type="Proteomes" id="UP000077098"/>
    </source>
</evidence>
<proteinExistence type="predicted"/>
<dbReference type="PIRSF" id="PIRSF000819">
    <property type="entry name" value="Streptomycin_3-adenylyltransf"/>
    <property type="match status" value="1"/>
</dbReference>
<dbReference type="Proteomes" id="UP000077098">
    <property type="component" value="Unassembled WGS sequence"/>
</dbReference>
<organism evidence="9 10">
    <name type="scientific">Agrobacterium tumefaciens</name>
    <dbReference type="NCBI Taxonomy" id="358"/>
    <lineage>
        <taxon>Bacteria</taxon>
        <taxon>Pseudomonadati</taxon>
        <taxon>Pseudomonadota</taxon>
        <taxon>Alphaproteobacteria</taxon>
        <taxon>Hyphomicrobiales</taxon>
        <taxon>Rhizobiaceae</taxon>
        <taxon>Rhizobium/Agrobacterium group</taxon>
        <taxon>Agrobacterium</taxon>
        <taxon>Agrobacterium tumefaciens complex</taxon>
    </lineage>
</organism>
<reference evidence="9 10" key="1">
    <citation type="submission" date="2016-05" db="EMBL/GenBank/DDBJ databases">
        <authorList>
            <person name="Lavstsen T."/>
            <person name="Jespersen J.S."/>
        </authorList>
    </citation>
    <scope>NUCLEOTIDE SEQUENCE [LARGE SCALE GENOMIC DNA]</scope>
    <source>
        <strain evidence="9 10">KCJ1736</strain>
    </source>
</reference>
<comment type="catalytic activity">
    <reaction evidence="5">
        <text>spectinomycin + ATP = 9-O-adenylylspectinomycin + diphosphate</text>
        <dbReference type="Rhea" id="RHEA:63228"/>
        <dbReference type="ChEBI" id="CHEBI:30616"/>
        <dbReference type="ChEBI" id="CHEBI:33019"/>
        <dbReference type="ChEBI" id="CHEBI:146260"/>
        <dbReference type="ChEBI" id="CHEBI:146261"/>
    </reaction>
</comment>
<evidence type="ECO:0000259" key="7">
    <source>
        <dbReference type="Pfam" id="PF13427"/>
    </source>
</evidence>
<dbReference type="RefSeq" id="WP_063947874.1">
    <property type="nucleotide sequence ID" value="NZ_LXPS01000006.1"/>
</dbReference>
<comment type="catalytic activity">
    <reaction evidence="6">
        <text>streptomycin + ATP = 3''-O-adenylylstreptomycin + diphosphate</text>
        <dbReference type="Rhea" id="RHEA:20245"/>
        <dbReference type="ChEBI" id="CHEBI:30616"/>
        <dbReference type="ChEBI" id="CHEBI:33019"/>
        <dbReference type="ChEBI" id="CHEBI:58007"/>
        <dbReference type="ChEBI" id="CHEBI:58605"/>
        <dbReference type="EC" id="2.7.7.47"/>
    </reaction>
</comment>
<comment type="caution">
    <text evidence="9">The sequence shown here is derived from an EMBL/GenBank/DDBJ whole genome shotgun (WGS) entry which is preliminary data.</text>
</comment>
<sequence>MDARNDKLSIPPEATNALPLLQRHLGSSLAAVYLHGSAVAEGLRKRSDVDLLVIVSKALSAPVRARLSADLMKVSGLYPLDPMGRRPLEVIIFRLADLEQMPYPARAEFVYGEWLRGALEGGAISQVETSPEFTLLVAQARGEALPLVGPSIADMVPDTPLDVIRRAIGDLLPELVQSVEGDERNVLLTLARMWRTLKTGQFVSKDSAADWAGPQLPDQAADTLALARDAYLGDGDDYLHLRRKEVSQTVEEIRERILAIQQHLS</sequence>
<evidence type="ECO:0000256" key="1">
    <source>
        <dbReference type="ARBA" id="ARBA00022679"/>
    </source>
</evidence>
<evidence type="ECO:0000256" key="6">
    <source>
        <dbReference type="ARBA" id="ARBA00048566"/>
    </source>
</evidence>
<keyword evidence="2" id="KW-0046">Antibiotic resistance</keyword>
<protein>
    <recommendedName>
        <fullName evidence="4">Aminoglycoside (3'') (9) adenylyltransferase</fullName>
        <ecNumber evidence="3">2.7.7.47</ecNumber>
    </recommendedName>
</protein>
<dbReference type="GO" id="GO:0046677">
    <property type="term" value="P:response to antibiotic"/>
    <property type="evidence" value="ECO:0007669"/>
    <property type="project" value="UniProtKB-KW"/>
</dbReference>
<dbReference type="GO" id="GO:0009012">
    <property type="term" value="F:aminoglycoside 3''-adenylyltransferase activity"/>
    <property type="evidence" value="ECO:0007669"/>
    <property type="project" value="UniProtKB-EC"/>
</dbReference>
<dbReference type="Pfam" id="PF18765">
    <property type="entry name" value="Polbeta"/>
    <property type="match status" value="1"/>
</dbReference>
<dbReference type="GO" id="GO:0070566">
    <property type="term" value="F:adenylyltransferase activity"/>
    <property type="evidence" value="ECO:0007669"/>
    <property type="project" value="InterPro"/>
</dbReference>
<dbReference type="SUPFAM" id="SSF81301">
    <property type="entry name" value="Nucleotidyltransferase"/>
    <property type="match status" value="1"/>
</dbReference>
<evidence type="ECO:0000256" key="2">
    <source>
        <dbReference type="ARBA" id="ARBA00023251"/>
    </source>
</evidence>
<dbReference type="InterPro" id="IPR025184">
    <property type="entry name" value="AadA_C"/>
</dbReference>
<dbReference type="InterPro" id="IPR043519">
    <property type="entry name" value="NT_sf"/>
</dbReference>
<dbReference type="Pfam" id="PF13427">
    <property type="entry name" value="AadA_C"/>
    <property type="match status" value="1"/>
</dbReference>
<dbReference type="EMBL" id="LXPS01000006">
    <property type="protein sequence ID" value="OAE48373.1"/>
    <property type="molecule type" value="Genomic_DNA"/>
</dbReference>
<feature type="domain" description="Adenylyltransferase AadA C-terminal" evidence="7">
    <location>
        <begin position="156"/>
        <end position="253"/>
    </location>
</feature>
<gene>
    <name evidence="9" type="ORF">A7J57_22070</name>
</gene>
<keyword evidence="1" id="KW-0808">Transferase</keyword>
<evidence type="ECO:0000256" key="5">
    <source>
        <dbReference type="ARBA" id="ARBA00047831"/>
    </source>
</evidence>